<organism evidence="1 2">
    <name type="scientific">Nesidiocoris tenuis</name>
    <dbReference type="NCBI Taxonomy" id="355587"/>
    <lineage>
        <taxon>Eukaryota</taxon>
        <taxon>Metazoa</taxon>
        <taxon>Ecdysozoa</taxon>
        <taxon>Arthropoda</taxon>
        <taxon>Hexapoda</taxon>
        <taxon>Insecta</taxon>
        <taxon>Pterygota</taxon>
        <taxon>Neoptera</taxon>
        <taxon>Paraneoptera</taxon>
        <taxon>Hemiptera</taxon>
        <taxon>Heteroptera</taxon>
        <taxon>Panheteroptera</taxon>
        <taxon>Cimicomorpha</taxon>
        <taxon>Miridae</taxon>
        <taxon>Dicyphina</taxon>
        <taxon>Nesidiocoris</taxon>
    </lineage>
</organism>
<reference evidence="1 2" key="1">
    <citation type="submission" date="2020-02" db="EMBL/GenBank/DDBJ databases">
        <authorList>
            <person name="Ferguson B K."/>
        </authorList>
    </citation>
    <scope>NUCLEOTIDE SEQUENCE [LARGE SCALE GENOMIC DNA]</scope>
</reference>
<accession>A0A6H5GSY3</accession>
<dbReference type="EMBL" id="CADCXU010015124">
    <property type="protein sequence ID" value="CAB0004659.1"/>
    <property type="molecule type" value="Genomic_DNA"/>
</dbReference>
<gene>
    <name evidence="1" type="ORF">NTEN_LOCUS10136</name>
</gene>
<name>A0A6H5GSY3_9HEMI</name>
<dbReference type="InterPro" id="IPR026720">
    <property type="entry name" value="CFAP91"/>
</dbReference>
<evidence type="ECO:0000313" key="1">
    <source>
        <dbReference type="EMBL" id="CAB0004659.1"/>
    </source>
</evidence>
<dbReference type="Proteomes" id="UP000479000">
    <property type="component" value="Unassembled WGS sequence"/>
</dbReference>
<dbReference type="AlphaFoldDB" id="A0A6H5GSY3"/>
<evidence type="ECO:0000313" key="2">
    <source>
        <dbReference type="Proteomes" id="UP000479000"/>
    </source>
</evidence>
<protein>
    <submittedName>
        <fullName evidence="1">Uncharacterized protein</fullName>
    </submittedName>
</protein>
<dbReference type="PANTHER" id="PTHR22455:SF10">
    <property type="entry name" value="CILIA- AND FLAGELLA-ASSOCIATED PROTEIN 91"/>
    <property type="match status" value="1"/>
</dbReference>
<keyword evidence="2" id="KW-1185">Reference proteome</keyword>
<sequence>MLAWPDSARIPAMGRKYCQKIATYRTRLIGLVAQVREDILGSSIAYLATEAYQEVERAAEERRAQLVVQTAERTRWRREAAESGRRQRELRRRELYDEFFRHDIEDARNRNHDVVARREMMARLLHDVYAPQITKEWHHHEYFIDKARKTAIDVVSGAAKKKYGAPKISIHQSRQQKLGDMPDRIADELLEQAEVSRYQDNVRAELGKIDDNSITRNQYKNGGRVRFHFSCGHSTKISS</sequence>
<proteinExistence type="predicted"/>
<dbReference type="PANTHER" id="PTHR22455">
    <property type="entry name" value="CILIA- AND FLAGELLA-ASSOCIATED PROTEIN 91"/>
    <property type="match status" value="1"/>
</dbReference>